<dbReference type="AlphaFoldDB" id="A0A940DUQ8"/>
<dbReference type="EMBL" id="JADILV010000084">
    <property type="protein sequence ID" value="MBO8484742.1"/>
    <property type="molecule type" value="Genomic_DNA"/>
</dbReference>
<dbReference type="HAMAP" id="MF_00374">
    <property type="entry name" value="Ribosomal_uL29"/>
    <property type="match status" value="1"/>
</dbReference>
<dbReference type="GO" id="GO:0003735">
    <property type="term" value="F:structural constituent of ribosome"/>
    <property type="evidence" value="ECO:0007669"/>
    <property type="project" value="InterPro"/>
</dbReference>
<organism evidence="7 8">
    <name type="scientific">Candidatus Cryptobacteroides avicola</name>
    <dbReference type="NCBI Taxonomy" id="2840757"/>
    <lineage>
        <taxon>Bacteria</taxon>
        <taxon>Pseudomonadati</taxon>
        <taxon>Bacteroidota</taxon>
        <taxon>Bacteroidia</taxon>
        <taxon>Bacteroidales</taxon>
        <taxon>Candidatus Cryptobacteroides</taxon>
    </lineage>
</organism>
<dbReference type="Proteomes" id="UP000725002">
    <property type="component" value="Unassembled WGS sequence"/>
</dbReference>
<dbReference type="InterPro" id="IPR036049">
    <property type="entry name" value="Ribosomal_uL29_sf"/>
</dbReference>
<evidence type="ECO:0000256" key="5">
    <source>
        <dbReference type="HAMAP-Rule" id="MF_00374"/>
    </source>
</evidence>
<evidence type="ECO:0000256" key="6">
    <source>
        <dbReference type="SAM" id="Coils"/>
    </source>
</evidence>
<dbReference type="Pfam" id="PF00831">
    <property type="entry name" value="Ribosomal_L29"/>
    <property type="match status" value="1"/>
</dbReference>
<dbReference type="GO" id="GO:0006412">
    <property type="term" value="P:translation"/>
    <property type="evidence" value="ECO:0007669"/>
    <property type="project" value="UniProtKB-UniRule"/>
</dbReference>
<evidence type="ECO:0000256" key="2">
    <source>
        <dbReference type="ARBA" id="ARBA00022980"/>
    </source>
</evidence>
<dbReference type="SUPFAM" id="SSF46561">
    <property type="entry name" value="Ribosomal protein L29 (L29p)"/>
    <property type="match status" value="1"/>
</dbReference>
<evidence type="ECO:0000313" key="7">
    <source>
        <dbReference type="EMBL" id="MBO8484742.1"/>
    </source>
</evidence>
<dbReference type="NCBIfam" id="TIGR00012">
    <property type="entry name" value="L29"/>
    <property type="match status" value="1"/>
</dbReference>
<feature type="coiled-coil region" evidence="6">
    <location>
        <begin position="11"/>
        <end position="63"/>
    </location>
</feature>
<evidence type="ECO:0000256" key="1">
    <source>
        <dbReference type="ARBA" id="ARBA00009254"/>
    </source>
</evidence>
<dbReference type="CDD" id="cd00427">
    <property type="entry name" value="Ribosomal_L29_HIP"/>
    <property type="match status" value="1"/>
</dbReference>
<evidence type="ECO:0000256" key="4">
    <source>
        <dbReference type="ARBA" id="ARBA00035204"/>
    </source>
</evidence>
<gene>
    <name evidence="5 7" type="primary">rpmC</name>
    <name evidence="7" type="ORF">IAB75_11635</name>
</gene>
<keyword evidence="2 5" id="KW-0689">Ribosomal protein</keyword>
<proteinExistence type="inferred from homology"/>
<keyword evidence="3 5" id="KW-0687">Ribonucleoprotein</keyword>
<evidence type="ECO:0000313" key="8">
    <source>
        <dbReference type="Proteomes" id="UP000725002"/>
    </source>
</evidence>
<accession>A0A940DUQ8</accession>
<dbReference type="GO" id="GO:0005840">
    <property type="term" value="C:ribosome"/>
    <property type="evidence" value="ECO:0007669"/>
    <property type="project" value="UniProtKB-KW"/>
</dbReference>
<protein>
    <recommendedName>
        <fullName evidence="4 5">Large ribosomal subunit protein uL29</fullName>
    </recommendedName>
</protein>
<keyword evidence="6" id="KW-0175">Coiled coil</keyword>
<reference evidence="7" key="1">
    <citation type="submission" date="2020-10" db="EMBL/GenBank/DDBJ databases">
        <authorList>
            <person name="Gilroy R."/>
        </authorList>
    </citation>
    <scope>NUCLEOTIDE SEQUENCE</scope>
    <source>
        <strain evidence="7">G3-8215</strain>
    </source>
</reference>
<dbReference type="Gene3D" id="1.10.287.310">
    <property type="match status" value="1"/>
</dbReference>
<comment type="similarity">
    <text evidence="1 5">Belongs to the universal ribosomal protein uL29 family.</text>
</comment>
<dbReference type="GO" id="GO:1990904">
    <property type="term" value="C:ribonucleoprotein complex"/>
    <property type="evidence" value="ECO:0007669"/>
    <property type="project" value="UniProtKB-KW"/>
</dbReference>
<sequence>MKASEVREMSISDLRERIEAEKANLDTMKINHAISPLEDTSKIKKARKDIARMMTILAEKEKQN</sequence>
<name>A0A940DUQ8_9BACT</name>
<dbReference type="InterPro" id="IPR001854">
    <property type="entry name" value="Ribosomal_uL29"/>
</dbReference>
<comment type="caution">
    <text evidence="7">The sequence shown here is derived from an EMBL/GenBank/DDBJ whole genome shotgun (WGS) entry which is preliminary data.</text>
</comment>
<evidence type="ECO:0000256" key="3">
    <source>
        <dbReference type="ARBA" id="ARBA00023274"/>
    </source>
</evidence>
<reference evidence="7" key="2">
    <citation type="journal article" date="2021" name="PeerJ">
        <title>Extensive microbial diversity within the chicken gut microbiome revealed by metagenomics and culture.</title>
        <authorList>
            <person name="Gilroy R."/>
            <person name="Ravi A."/>
            <person name="Getino M."/>
            <person name="Pursley I."/>
            <person name="Horton D.L."/>
            <person name="Alikhan N.F."/>
            <person name="Baker D."/>
            <person name="Gharbi K."/>
            <person name="Hall N."/>
            <person name="Watson M."/>
            <person name="Adriaenssens E.M."/>
            <person name="Foster-Nyarko E."/>
            <person name="Jarju S."/>
            <person name="Secka A."/>
            <person name="Antonio M."/>
            <person name="Oren A."/>
            <person name="Chaudhuri R.R."/>
            <person name="La Ragione R."/>
            <person name="Hildebrand F."/>
            <person name="Pallen M.J."/>
        </authorList>
    </citation>
    <scope>NUCLEOTIDE SEQUENCE</scope>
    <source>
        <strain evidence="7">G3-8215</strain>
    </source>
</reference>